<gene>
    <name evidence="2" type="ORF">KUL25_01950</name>
    <name evidence="3" type="ORF">KUL25_01955</name>
</gene>
<protein>
    <submittedName>
        <fullName evidence="3">Uncharacterized protein</fullName>
    </submittedName>
</protein>
<evidence type="ECO:0000256" key="1">
    <source>
        <dbReference type="SAM" id="Phobius"/>
    </source>
</evidence>
<name>A0A975YGB3_9RHOB</name>
<organism evidence="3">
    <name type="scientific">Gymnodinialimonas phycosphaerae</name>
    <dbReference type="NCBI Taxonomy" id="2841589"/>
    <lineage>
        <taxon>Bacteria</taxon>
        <taxon>Pseudomonadati</taxon>
        <taxon>Pseudomonadota</taxon>
        <taxon>Alphaproteobacteria</taxon>
        <taxon>Rhodobacterales</taxon>
        <taxon>Paracoccaceae</taxon>
        <taxon>Gymnodinialimonas</taxon>
    </lineage>
</organism>
<feature type="transmembrane region" description="Helical" evidence="1">
    <location>
        <begin position="49"/>
        <end position="69"/>
    </location>
</feature>
<proteinExistence type="predicted"/>
<accession>A0A975YGB3</accession>
<feature type="transmembrane region" description="Helical" evidence="1">
    <location>
        <begin position="129"/>
        <end position="146"/>
    </location>
</feature>
<evidence type="ECO:0000313" key="4">
    <source>
        <dbReference type="Proteomes" id="UP000693972"/>
    </source>
</evidence>
<keyword evidence="1" id="KW-1133">Transmembrane helix</keyword>
<dbReference type="EMBL" id="JAIMBW010000001">
    <property type="protein sequence ID" value="MBY4891524.1"/>
    <property type="molecule type" value="Genomic_DNA"/>
</dbReference>
<feature type="transmembrane region" description="Helical" evidence="1">
    <location>
        <begin position="76"/>
        <end position="94"/>
    </location>
</feature>
<evidence type="ECO:0000313" key="3">
    <source>
        <dbReference type="EMBL" id="QXL88312.1"/>
    </source>
</evidence>
<sequence>MRLLILLAGVAMAGSYVVTWVEPPFAGQEISPSVLIGDDLQSLVTEGSWQARVFLAGFALAAVSALLAVLGRTPSFFALLAGISPVVLGVHYYLRAEDVRADFGLPFSVNFQDLGQVYDLLGDFIRAGLWMYLGGAVVLLLAGLAGRSAGR</sequence>
<dbReference type="AlphaFoldDB" id="A0A975YGB3"/>
<dbReference type="EMBL" id="CP078073">
    <property type="protein sequence ID" value="QXL88312.1"/>
    <property type="molecule type" value="Genomic_DNA"/>
</dbReference>
<keyword evidence="1" id="KW-0812">Transmembrane</keyword>
<reference evidence="3 4" key="1">
    <citation type="submission" date="2021-07" db="EMBL/GenBank/DDBJ databases">
        <title>Karlodiniumbacter phycospheric gen. nov., sp. nov., a phycosphere bacterium isolated from karlodinium veneficum.</title>
        <authorList>
            <person name="Peng Y."/>
            <person name="Jiang L."/>
            <person name="Lee J."/>
        </authorList>
    </citation>
    <scope>NUCLEOTIDE SEQUENCE</scope>
    <source>
        <strain evidence="3 4">N5</strain>
    </source>
</reference>
<evidence type="ECO:0000313" key="2">
    <source>
        <dbReference type="EMBL" id="MBY4891524.1"/>
    </source>
</evidence>
<keyword evidence="4" id="KW-1185">Reference proteome</keyword>
<dbReference type="RefSeq" id="WP_257891385.1">
    <property type="nucleotide sequence ID" value="NZ_JAIMBW010000001.1"/>
</dbReference>
<keyword evidence="1" id="KW-0472">Membrane</keyword>
<dbReference type="Proteomes" id="UP000693972">
    <property type="component" value="Unassembled WGS sequence"/>
</dbReference>